<dbReference type="PROSITE" id="PS50005">
    <property type="entry name" value="TPR"/>
    <property type="match status" value="1"/>
</dbReference>
<dbReference type="Proteomes" id="UP000558192">
    <property type="component" value="Unassembled WGS sequence"/>
</dbReference>
<dbReference type="InterPro" id="IPR019734">
    <property type="entry name" value="TPR_rpt"/>
</dbReference>
<dbReference type="InterPro" id="IPR026634">
    <property type="entry name" value="TPST-like"/>
</dbReference>
<dbReference type="InterPro" id="IPR027417">
    <property type="entry name" value="P-loop_NTPase"/>
</dbReference>
<sequence length="523" mass="58068">MTVIAAPLLARAEQAFRAERHDQAAGLAVNHLRQHPGDPRGLSLLGSVAAATGALFQAETFFRQALSRDRANREILLNLARVLNQQEKLPEALAIFETLRSPSDPATEVIVSLILDKLGRNEDARQILEAATQRNPERANLWLAYAHNLRSAGETQAAIDAYRRAIALTPDLGDAWWGIGSIKSKVFGPEDIAAMETALDQAVDVNNVAPLHFALGRALQTEGRYADAFHHFQEANAIFERSLDYDAGQLSREVEESERLFTAEFLASTAGGGDPSSGPIFIASLPRSGSTLLEQMLGSHPDIEPLGELPHIPALLRTLMEGATRAGIRSVPEAVATMSESDRIGMGREYLRRVAAHRRTDRPWFVDKMPHNWSNALLIRQILPNAQIIDIRRDAMTCCWSNFSHSFSRAHSSSFTLAGIGRAYVDYVRLMDHLDKVIPGWIKHVAYDELIERPEPVLRALFEQLGIGFDEAVLRFHESKREVRTPSVEQVRRPLNREGVGTWRPYAQWLGPLRDALGPFAGD</sequence>
<dbReference type="PANTHER" id="PTHR12788">
    <property type="entry name" value="PROTEIN-TYROSINE SULFOTRANSFERASE 2"/>
    <property type="match status" value="1"/>
</dbReference>
<dbReference type="SUPFAM" id="SSF48452">
    <property type="entry name" value="TPR-like"/>
    <property type="match status" value="2"/>
</dbReference>
<accession>A0A7X5Y7P1</accession>
<protein>
    <submittedName>
        <fullName evidence="3">Cytochrome c-type biogenesis protein CcmH/NrfG</fullName>
    </submittedName>
</protein>
<dbReference type="InterPro" id="IPR011990">
    <property type="entry name" value="TPR-like_helical_dom_sf"/>
</dbReference>
<proteinExistence type="predicted"/>
<dbReference type="AlphaFoldDB" id="A0A7X5Y7P1"/>
<organism evidence="3 4">
    <name type="scientific">Sphingomonas kaistensis</name>
    <dbReference type="NCBI Taxonomy" id="298708"/>
    <lineage>
        <taxon>Bacteria</taxon>
        <taxon>Pseudomonadati</taxon>
        <taxon>Pseudomonadota</taxon>
        <taxon>Alphaproteobacteria</taxon>
        <taxon>Sphingomonadales</taxon>
        <taxon>Sphingomonadaceae</taxon>
        <taxon>Sphingomonas</taxon>
    </lineage>
</organism>
<dbReference type="SUPFAM" id="SSF52540">
    <property type="entry name" value="P-loop containing nucleoside triphosphate hydrolases"/>
    <property type="match status" value="1"/>
</dbReference>
<gene>
    <name evidence="3" type="ORF">GGQ97_002442</name>
</gene>
<dbReference type="Gene3D" id="3.40.50.300">
    <property type="entry name" value="P-loop containing nucleotide triphosphate hydrolases"/>
    <property type="match status" value="1"/>
</dbReference>
<comment type="caution">
    <text evidence="3">The sequence shown here is derived from an EMBL/GenBank/DDBJ whole genome shotgun (WGS) entry which is preliminary data.</text>
</comment>
<dbReference type="EMBL" id="JAATJC010000001">
    <property type="protein sequence ID" value="NJC06649.1"/>
    <property type="molecule type" value="Genomic_DNA"/>
</dbReference>
<feature type="repeat" description="TPR" evidence="2">
    <location>
        <begin position="139"/>
        <end position="172"/>
    </location>
</feature>
<keyword evidence="2" id="KW-0802">TPR repeat</keyword>
<keyword evidence="4" id="KW-1185">Reference proteome</keyword>
<dbReference type="SMART" id="SM00028">
    <property type="entry name" value="TPR"/>
    <property type="match status" value="5"/>
</dbReference>
<dbReference type="GO" id="GO:0008476">
    <property type="term" value="F:protein-tyrosine sulfotransferase activity"/>
    <property type="evidence" value="ECO:0007669"/>
    <property type="project" value="InterPro"/>
</dbReference>
<dbReference type="PANTHER" id="PTHR12788:SF10">
    <property type="entry name" value="PROTEIN-TYROSINE SULFOTRANSFERASE"/>
    <property type="match status" value="1"/>
</dbReference>
<dbReference type="Pfam" id="PF13469">
    <property type="entry name" value="Sulfotransfer_3"/>
    <property type="match status" value="1"/>
</dbReference>
<evidence type="ECO:0000313" key="3">
    <source>
        <dbReference type="EMBL" id="NJC06649.1"/>
    </source>
</evidence>
<dbReference type="Gene3D" id="1.25.40.10">
    <property type="entry name" value="Tetratricopeptide repeat domain"/>
    <property type="match status" value="2"/>
</dbReference>
<keyword evidence="1" id="KW-0808">Transferase</keyword>
<dbReference type="RefSeq" id="WP_168069991.1">
    <property type="nucleotide sequence ID" value="NZ_JAATJC010000001.1"/>
</dbReference>
<evidence type="ECO:0000256" key="1">
    <source>
        <dbReference type="ARBA" id="ARBA00022679"/>
    </source>
</evidence>
<reference evidence="3 4" key="1">
    <citation type="submission" date="2020-03" db="EMBL/GenBank/DDBJ databases">
        <title>Genomic Encyclopedia of Type Strains, Phase IV (KMG-IV): sequencing the most valuable type-strain genomes for metagenomic binning, comparative biology and taxonomic classification.</title>
        <authorList>
            <person name="Goeker M."/>
        </authorList>
    </citation>
    <scope>NUCLEOTIDE SEQUENCE [LARGE SCALE GENOMIC DNA]</scope>
    <source>
        <strain evidence="3 4">DSM 16846</strain>
    </source>
</reference>
<evidence type="ECO:0000313" key="4">
    <source>
        <dbReference type="Proteomes" id="UP000558192"/>
    </source>
</evidence>
<name>A0A7X5Y7P1_9SPHN</name>
<dbReference type="Pfam" id="PF13432">
    <property type="entry name" value="TPR_16"/>
    <property type="match status" value="2"/>
</dbReference>
<evidence type="ECO:0000256" key="2">
    <source>
        <dbReference type="PROSITE-ProRule" id="PRU00339"/>
    </source>
</evidence>